<sequence length="199" mass="23505">MSRIWWGHDDEKRHIYWVAWNKLCRSKRDGGLDFRHLEAFNIAMLAKQLWRLNTFPDNLTSRLMKARYFPNSNPLEEKLGHHPSFVWQSLLEAQWVLQKGCRWLIRNGQRVRFWTDNWTLTAPTFRVWSPCQGDREAKVSGWIDGNSWNVAMLKQSVFESKAEEISKIPICHSSGDDVLVWHYCKGGEYTVKSGYAFIR</sequence>
<dbReference type="PANTHER" id="PTHR33116:SF86">
    <property type="entry name" value="REVERSE TRANSCRIPTASE DOMAIN-CONTAINING PROTEIN"/>
    <property type="match status" value="1"/>
</dbReference>
<dbReference type="Proteomes" id="UP001443914">
    <property type="component" value="Unassembled WGS sequence"/>
</dbReference>
<dbReference type="EMBL" id="JBDFQZ010000012">
    <property type="protein sequence ID" value="KAK9674046.1"/>
    <property type="molecule type" value="Genomic_DNA"/>
</dbReference>
<reference evidence="1" key="1">
    <citation type="submission" date="2024-03" db="EMBL/GenBank/DDBJ databases">
        <title>WGS assembly of Saponaria officinalis var. Norfolk2.</title>
        <authorList>
            <person name="Jenkins J."/>
            <person name="Shu S."/>
            <person name="Grimwood J."/>
            <person name="Barry K."/>
            <person name="Goodstein D."/>
            <person name="Schmutz J."/>
            <person name="Leebens-Mack J."/>
            <person name="Osbourn A."/>
        </authorList>
    </citation>
    <scope>NUCLEOTIDE SEQUENCE [LARGE SCALE GENOMIC DNA]</scope>
    <source>
        <strain evidence="1">JIC</strain>
    </source>
</reference>
<accession>A0AAW1HD79</accession>
<comment type="caution">
    <text evidence="1">The sequence shown here is derived from an EMBL/GenBank/DDBJ whole genome shotgun (WGS) entry which is preliminary data.</text>
</comment>
<evidence type="ECO:0000313" key="1">
    <source>
        <dbReference type="EMBL" id="KAK9674046.1"/>
    </source>
</evidence>
<keyword evidence="2" id="KW-1185">Reference proteome</keyword>
<dbReference type="PANTHER" id="PTHR33116">
    <property type="entry name" value="REVERSE TRANSCRIPTASE ZINC-BINDING DOMAIN-CONTAINING PROTEIN-RELATED-RELATED"/>
    <property type="match status" value="1"/>
</dbReference>
<dbReference type="AlphaFoldDB" id="A0AAW1HD79"/>
<proteinExistence type="predicted"/>
<organism evidence="1 2">
    <name type="scientific">Saponaria officinalis</name>
    <name type="common">Common soapwort</name>
    <name type="synonym">Lychnis saponaria</name>
    <dbReference type="NCBI Taxonomy" id="3572"/>
    <lineage>
        <taxon>Eukaryota</taxon>
        <taxon>Viridiplantae</taxon>
        <taxon>Streptophyta</taxon>
        <taxon>Embryophyta</taxon>
        <taxon>Tracheophyta</taxon>
        <taxon>Spermatophyta</taxon>
        <taxon>Magnoliopsida</taxon>
        <taxon>eudicotyledons</taxon>
        <taxon>Gunneridae</taxon>
        <taxon>Pentapetalae</taxon>
        <taxon>Caryophyllales</taxon>
        <taxon>Caryophyllaceae</taxon>
        <taxon>Caryophylleae</taxon>
        <taxon>Saponaria</taxon>
    </lineage>
</organism>
<gene>
    <name evidence="1" type="ORF">RND81_12G207400</name>
</gene>
<name>A0AAW1HD79_SAPOF</name>
<protein>
    <submittedName>
        <fullName evidence="1">Uncharacterized protein</fullName>
    </submittedName>
</protein>
<evidence type="ECO:0000313" key="2">
    <source>
        <dbReference type="Proteomes" id="UP001443914"/>
    </source>
</evidence>